<feature type="region of interest" description="Disordered" evidence="1">
    <location>
        <begin position="81"/>
        <end position="113"/>
    </location>
</feature>
<reference evidence="2" key="2">
    <citation type="submission" date="2023-05" db="EMBL/GenBank/DDBJ databases">
        <authorList>
            <consortium name="Lawrence Berkeley National Laboratory"/>
            <person name="Steindorff A."/>
            <person name="Hensen N."/>
            <person name="Bonometti L."/>
            <person name="Westerberg I."/>
            <person name="Brannstrom I.O."/>
            <person name="Guillou S."/>
            <person name="Cros-Aarteil S."/>
            <person name="Calhoun S."/>
            <person name="Haridas S."/>
            <person name="Kuo A."/>
            <person name="Mondo S."/>
            <person name="Pangilinan J."/>
            <person name="Riley R."/>
            <person name="Labutti K."/>
            <person name="Andreopoulos B."/>
            <person name="Lipzen A."/>
            <person name="Chen C."/>
            <person name="Yanf M."/>
            <person name="Daum C."/>
            <person name="Ng V."/>
            <person name="Clum A."/>
            <person name="Ohm R."/>
            <person name="Martin F."/>
            <person name="Silar P."/>
            <person name="Natvig D."/>
            <person name="Lalanne C."/>
            <person name="Gautier V."/>
            <person name="Ament-Velasquez S.L."/>
            <person name="Kruys A."/>
            <person name="Hutchinson M.I."/>
            <person name="Powell A.J."/>
            <person name="Barry K."/>
            <person name="Miller A.N."/>
            <person name="Grigoriev I.V."/>
            <person name="Debuchy R."/>
            <person name="Gladieux P."/>
            <person name="Thoren M.H."/>
            <person name="Johannesson H."/>
        </authorList>
    </citation>
    <scope>NUCLEOTIDE SEQUENCE</scope>
    <source>
        <strain evidence="2">CBS 757.83</strain>
    </source>
</reference>
<dbReference type="EMBL" id="MU863636">
    <property type="protein sequence ID" value="KAK4101276.1"/>
    <property type="molecule type" value="Genomic_DNA"/>
</dbReference>
<sequence>MLIKAEAGNVFYGEQEVTSVRLNDINTQDGSPREPDIAMLSARYSSDFSRSADPDTPGYLYNAHLVANRLKDAQWSCSPRTLGRGRLVPAPETTPPAQPQASPPATADPHRSSFIDVSRPLFPSEQAAWFMGSPVRTPETSGPSSEAATLWLAAGPRNLALLPRSKPCISCLLVTSLV</sequence>
<feature type="compositionally biased region" description="Pro residues" evidence="1">
    <location>
        <begin position="92"/>
        <end position="102"/>
    </location>
</feature>
<proteinExistence type="predicted"/>
<evidence type="ECO:0000313" key="3">
    <source>
        <dbReference type="Proteomes" id="UP001305647"/>
    </source>
</evidence>
<reference evidence="2" key="1">
    <citation type="journal article" date="2023" name="Mol. Phylogenet. Evol.">
        <title>Genome-scale phylogeny and comparative genomics of the fungal order Sordariales.</title>
        <authorList>
            <person name="Hensen N."/>
            <person name="Bonometti L."/>
            <person name="Westerberg I."/>
            <person name="Brannstrom I.O."/>
            <person name="Guillou S."/>
            <person name="Cros-Aarteil S."/>
            <person name="Calhoun S."/>
            <person name="Haridas S."/>
            <person name="Kuo A."/>
            <person name="Mondo S."/>
            <person name="Pangilinan J."/>
            <person name="Riley R."/>
            <person name="LaButti K."/>
            <person name="Andreopoulos B."/>
            <person name="Lipzen A."/>
            <person name="Chen C."/>
            <person name="Yan M."/>
            <person name="Daum C."/>
            <person name="Ng V."/>
            <person name="Clum A."/>
            <person name="Steindorff A."/>
            <person name="Ohm R.A."/>
            <person name="Martin F."/>
            <person name="Silar P."/>
            <person name="Natvig D.O."/>
            <person name="Lalanne C."/>
            <person name="Gautier V."/>
            <person name="Ament-Velasquez S.L."/>
            <person name="Kruys A."/>
            <person name="Hutchinson M.I."/>
            <person name="Powell A.J."/>
            <person name="Barry K."/>
            <person name="Miller A.N."/>
            <person name="Grigoriev I.V."/>
            <person name="Debuchy R."/>
            <person name="Gladieux P."/>
            <person name="Hiltunen Thoren M."/>
            <person name="Johannesson H."/>
        </authorList>
    </citation>
    <scope>NUCLEOTIDE SEQUENCE</scope>
    <source>
        <strain evidence="2">CBS 757.83</strain>
    </source>
</reference>
<evidence type="ECO:0000256" key="1">
    <source>
        <dbReference type="SAM" id="MobiDB-lite"/>
    </source>
</evidence>
<evidence type="ECO:0000313" key="2">
    <source>
        <dbReference type="EMBL" id="KAK4101276.1"/>
    </source>
</evidence>
<keyword evidence="3" id="KW-1185">Reference proteome</keyword>
<organism evidence="2 3">
    <name type="scientific">Parathielavia hyrcaniae</name>
    <dbReference type="NCBI Taxonomy" id="113614"/>
    <lineage>
        <taxon>Eukaryota</taxon>
        <taxon>Fungi</taxon>
        <taxon>Dikarya</taxon>
        <taxon>Ascomycota</taxon>
        <taxon>Pezizomycotina</taxon>
        <taxon>Sordariomycetes</taxon>
        <taxon>Sordariomycetidae</taxon>
        <taxon>Sordariales</taxon>
        <taxon>Chaetomiaceae</taxon>
        <taxon>Parathielavia</taxon>
    </lineage>
</organism>
<accession>A0AAN6T1Y3</accession>
<dbReference type="Proteomes" id="UP001305647">
    <property type="component" value="Unassembled WGS sequence"/>
</dbReference>
<name>A0AAN6T1Y3_9PEZI</name>
<comment type="caution">
    <text evidence="2">The sequence shown here is derived from an EMBL/GenBank/DDBJ whole genome shotgun (WGS) entry which is preliminary data.</text>
</comment>
<dbReference type="AlphaFoldDB" id="A0AAN6T1Y3"/>
<protein>
    <submittedName>
        <fullName evidence="2">Uncharacterized protein</fullName>
    </submittedName>
</protein>
<gene>
    <name evidence="2" type="ORF">N658DRAFT_70591</name>
</gene>